<dbReference type="EMBL" id="CAJNJA010040031">
    <property type="protein sequence ID" value="CAE7762387.1"/>
    <property type="molecule type" value="Genomic_DNA"/>
</dbReference>
<name>A0A812Y125_9DINO</name>
<feature type="chain" id="PRO_5032833077" description="Sulfotransferase family protein" evidence="1">
    <location>
        <begin position="23"/>
        <end position="283"/>
    </location>
</feature>
<proteinExistence type="predicted"/>
<protein>
    <recommendedName>
        <fullName evidence="4">Sulfotransferase family protein</fullName>
    </recommendedName>
</protein>
<evidence type="ECO:0000256" key="1">
    <source>
        <dbReference type="SAM" id="SignalP"/>
    </source>
</evidence>
<feature type="signal peptide" evidence="1">
    <location>
        <begin position="1"/>
        <end position="22"/>
    </location>
</feature>
<dbReference type="PANTHER" id="PTHR48419">
    <property type="entry name" value="SULFOTRANSFERASE DOMAIN-CONTAINING PROTEIN"/>
    <property type="match status" value="1"/>
</dbReference>
<keyword evidence="3" id="KW-1185">Reference proteome</keyword>
<dbReference type="SUPFAM" id="SSF52540">
    <property type="entry name" value="P-loop containing nucleoside triphosphate hydrolases"/>
    <property type="match status" value="1"/>
</dbReference>
<evidence type="ECO:0008006" key="4">
    <source>
        <dbReference type="Google" id="ProtNLM"/>
    </source>
</evidence>
<reference evidence="2" key="1">
    <citation type="submission" date="2021-02" db="EMBL/GenBank/DDBJ databases">
        <authorList>
            <person name="Dougan E. K."/>
            <person name="Rhodes N."/>
            <person name="Thang M."/>
            <person name="Chan C."/>
        </authorList>
    </citation>
    <scope>NUCLEOTIDE SEQUENCE</scope>
</reference>
<dbReference type="AlphaFoldDB" id="A0A812Y125"/>
<sequence length="283" mass="32295">MASSWLFRLLCCLFAMTASTTAADVADKCGQPNATRIILWSIMRSGSSALSRSFLQRSDTKVLFEPFVSVYYLGPEREHPRHTDLPADPQYTYEKMWDQLLNPPGGESVSFAKDFAVTLPRRWWRSKEMAEVKHSFLIRHPEPAMTSMLRACKDPESTGYSYFNETEMGYSELVAMFEYVTKELHQVPPVIDHDDLMKQPEAVLRSFLGHLGLDFDERMLHWTAPLPPHPEIWAGFFENANRSTGFKPTRVERKSTEAPAEIADAIARAMPAYSLLASHRLQM</sequence>
<dbReference type="Proteomes" id="UP000601435">
    <property type="component" value="Unassembled WGS sequence"/>
</dbReference>
<dbReference type="PANTHER" id="PTHR48419:SF1">
    <property type="entry name" value="SULFOTRANSFERASE DOMAIN-CONTAINING PROTEIN"/>
    <property type="match status" value="1"/>
</dbReference>
<evidence type="ECO:0000313" key="3">
    <source>
        <dbReference type="Proteomes" id="UP000601435"/>
    </source>
</evidence>
<comment type="caution">
    <text evidence="2">The sequence shown here is derived from an EMBL/GenBank/DDBJ whole genome shotgun (WGS) entry which is preliminary data.</text>
</comment>
<accession>A0A812Y125</accession>
<evidence type="ECO:0000313" key="2">
    <source>
        <dbReference type="EMBL" id="CAE7762387.1"/>
    </source>
</evidence>
<dbReference type="InterPro" id="IPR027417">
    <property type="entry name" value="P-loop_NTPase"/>
</dbReference>
<keyword evidence="1" id="KW-0732">Signal</keyword>
<dbReference type="OrthoDB" id="416710at2759"/>
<gene>
    <name evidence="2" type="ORF">SNEC2469_LOCUS22196</name>
</gene>
<dbReference type="Gene3D" id="3.40.50.300">
    <property type="entry name" value="P-loop containing nucleotide triphosphate hydrolases"/>
    <property type="match status" value="1"/>
</dbReference>
<dbReference type="InterPro" id="IPR053226">
    <property type="entry name" value="Pyrrolopyrazine_biosynth_F"/>
</dbReference>
<organism evidence="2 3">
    <name type="scientific">Symbiodinium necroappetens</name>
    <dbReference type="NCBI Taxonomy" id="1628268"/>
    <lineage>
        <taxon>Eukaryota</taxon>
        <taxon>Sar</taxon>
        <taxon>Alveolata</taxon>
        <taxon>Dinophyceae</taxon>
        <taxon>Suessiales</taxon>
        <taxon>Symbiodiniaceae</taxon>
        <taxon>Symbiodinium</taxon>
    </lineage>
</organism>
<dbReference type="Pfam" id="PF19798">
    <property type="entry name" value="Sulfotransfer_5"/>
    <property type="match status" value="1"/>
</dbReference>